<dbReference type="InterPro" id="IPR036721">
    <property type="entry name" value="RCK_C_sf"/>
</dbReference>
<dbReference type="InterPro" id="IPR036291">
    <property type="entry name" value="NAD(P)-bd_dom_sf"/>
</dbReference>
<dbReference type="Pfam" id="PF02080">
    <property type="entry name" value="TrkA_C"/>
    <property type="match status" value="1"/>
</dbReference>
<dbReference type="GO" id="GO:0008324">
    <property type="term" value="F:monoatomic cation transmembrane transporter activity"/>
    <property type="evidence" value="ECO:0007669"/>
    <property type="project" value="InterPro"/>
</dbReference>
<evidence type="ECO:0000259" key="3">
    <source>
        <dbReference type="PROSITE" id="PS51201"/>
    </source>
</evidence>
<dbReference type="PROSITE" id="PS51202">
    <property type="entry name" value="RCK_C"/>
    <property type="match status" value="1"/>
</dbReference>
<dbReference type="SUPFAM" id="SSF81324">
    <property type="entry name" value="Voltage-gated potassium channels"/>
    <property type="match status" value="1"/>
</dbReference>
<dbReference type="AlphaFoldDB" id="A0A6J4Q5J2"/>
<feature type="domain" description="RCK N-terminal" evidence="3">
    <location>
        <begin position="128"/>
        <end position="245"/>
    </location>
</feature>
<accession>A0A6J4Q5J2</accession>
<name>A0A6J4Q5J2_9ACTN</name>
<dbReference type="SUPFAM" id="SSF51735">
    <property type="entry name" value="NAD(P)-binding Rossmann-fold domains"/>
    <property type="match status" value="1"/>
</dbReference>
<keyword evidence="2" id="KW-1133">Transmembrane helix</keyword>
<feature type="domain" description="RCK C-terminal" evidence="4">
    <location>
        <begin position="267"/>
        <end position="354"/>
    </location>
</feature>
<feature type="transmembrane region" description="Helical" evidence="2">
    <location>
        <begin position="31"/>
        <end position="49"/>
    </location>
</feature>
<dbReference type="SUPFAM" id="SSF116726">
    <property type="entry name" value="TrkA C-terminal domain-like"/>
    <property type="match status" value="1"/>
</dbReference>
<protein>
    <submittedName>
        <fullName evidence="5">Potassium channel protein</fullName>
    </submittedName>
</protein>
<dbReference type="InterPro" id="IPR003148">
    <property type="entry name" value="RCK_N"/>
</dbReference>
<sequence length="362" mass="39433">MAESRRVNPNKRLVLSETYEPRITLRRVRNALLALGVITVAGVLGYMVFEGWSFIDALYMTVITLTTVGYREVRDLDTTGQLWTMALLLTGVGTLFYAAVTSVELAVEGAVRGYFERRRMRAEIDKLDGHHILCGFGRVGHQVAREFTLEGVPFVIIDSDPEKVEECLAEGYLATLGEASDDDILEEAGIRRATGLVAAVNSDADNVFVVLSARKINPSLHIVARASSDESAAKLEIAGADRTLSPYAVGGRRLASLATQPLIVDFLDIVTRGEKGIEFRLEEFGVPKESPLANHTIGELQVGEKTGAMVLAIRTSEGKFDTTPSAQDIIHTGDTLIVLGTREQVDRLEALMRGEDPTNEGS</sequence>
<dbReference type="InterPro" id="IPR050721">
    <property type="entry name" value="Trk_Ktr_HKT_K-transport"/>
</dbReference>
<keyword evidence="5" id="KW-0813">Transport</keyword>
<dbReference type="Pfam" id="PF02254">
    <property type="entry name" value="TrkA_N"/>
    <property type="match status" value="1"/>
</dbReference>
<evidence type="ECO:0000256" key="1">
    <source>
        <dbReference type="ARBA" id="ARBA00004651"/>
    </source>
</evidence>
<evidence type="ECO:0000256" key="2">
    <source>
        <dbReference type="SAM" id="Phobius"/>
    </source>
</evidence>
<evidence type="ECO:0000259" key="4">
    <source>
        <dbReference type="PROSITE" id="PS51202"/>
    </source>
</evidence>
<dbReference type="PROSITE" id="PS50096">
    <property type="entry name" value="IQ"/>
    <property type="match status" value="1"/>
</dbReference>
<keyword evidence="2" id="KW-0472">Membrane</keyword>
<feature type="transmembrane region" description="Helical" evidence="2">
    <location>
        <begin position="82"/>
        <end position="111"/>
    </location>
</feature>
<keyword evidence="5" id="KW-0407">Ion channel</keyword>
<dbReference type="GO" id="GO:0005886">
    <property type="term" value="C:plasma membrane"/>
    <property type="evidence" value="ECO:0007669"/>
    <property type="project" value="UniProtKB-SubCell"/>
</dbReference>
<dbReference type="PANTHER" id="PTHR43833">
    <property type="entry name" value="POTASSIUM CHANNEL PROTEIN 2-RELATED-RELATED"/>
    <property type="match status" value="1"/>
</dbReference>
<dbReference type="Gene3D" id="3.40.50.720">
    <property type="entry name" value="NAD(P)-binding Rossmann-like Domain"/>
    <property type="match status" value="1"/>
</dbReference>
<dbReference type="PANTHER" id="PTHR43833:SF9">
    <property type="entry name" value="POTASSIUM CHANNEL PROTEIN YUGO-RELATED"/>
    <property type="match status" value="1"/>
</dbReference>
<organism evidence="5">
    <name type="scientific">uncultured Rubrobacteraceae bacterium</name>
    <dbReference type="NCBI Taxonomy" id="349277"/>
    <lineage>
        <taxon>Bacteria</taxon>
        <taxon>Bacillati</taxon>
        <taxon>Actinomycetota</taxon>
        <taxon>Rubrobacteria</taxon>
        <taxon>Rubrobacterales</taxon>
        <taxon>Rubrobacteraceae</taxon>
        <taxon>environmental samples</taxon>
    </lineage>
</organism>
<keyword evidence="5" id="KW-0406">Ion transport</keyword>
<evidence type="ECO:0000313" key="5">
    <source>
        <dbReference type="EMBL" id="CAA9428827.1"/>
    </source>
</evidence>
<reference evidence="5" key="1">
    <citation type="submission" date="2020-02" db="EMBL/GenBank/DDBJ databases">
        <authorList>
            <person name="Meier V. D."/>
        </authorList>
    </citation>
    <scope>NUCLEOTIDE SEQUENCE</scope>
    <source>
        <strain evidence="5">AVDCRST_MAG78</strain>
    </source>
</reference>
<dbReference type="PROSITE" id="PS51201">
    <property type="entry name" value="RCK_N"/>
    <property type="match status" value="1"/>
</dbReference>
<dbReference type="GO" id="GO:0006813">
    <property type="term" value="P:potassium ion transport"/>
    <property type="evidence" value="ECO:0007669"/>
    <property type="project" value="InterPro"/>
</dbReference>
<dbReference type="InterPro" id="IPR013099">
    <property type="entry name" value="K_chnl_dom"/>
</dbReference>
<dbReference type="EMBL" id="CADCVB010000102">
    <property type="protein sequence ID" value="CAA9428827.1"/>
    <property type="molecule type" value="Genomic_DNA"/>
</dbReference>
<dbReference type="Gene3D" id="1.10.287.70">
    <property type="match status" value="1"/>
</dbReference>
<dbReference type="Gene3D" id="3.30.70.1450">
    <property type="entry name" value="Regulator of K+ conductance, C-terminal domain"/>
    <property type="match status" value="1"/>
</dbReference>
<dbReference type="Pfam" id="PF07885">
    <property type="entry name" value="Ion_trans_2"/>
    <property type="match status" value="1"/>
</dbReference>
<proteinExistence type="predicted"/>
<dbReference type="InterPro" id="IPR006037">
    <property type="entry name" value="RCK_C"/>
</dbReference>
<gene>
    <name evidence="5" type="ORF">AVDCRST_MAG78-1542</name>
</gene>
<keyword evidence="2" id="KW-0812">Transmembrane</keyword>
<comment type="subcellular location">
    <subcellularLocation>
        <location evidence="1">Cell membrane</location>
        <topology evidence="1">Multi-pass membrane protein</topology>
    </subcellularLocation>
</comment>